<dbReference type="OrthoDB" id="5295562at2"/>
<dbReference type="Proteomes" id="UP000007564">
    <property type="component" value="Chromosome"/>
</dbReference>
<gene>
    <name evidence="4" type="ORF">BN112_2210</name>
</gene>
<dbReference type="InterPro" id="IPR008978">
    <property type="entry name" value="HSP20-like_chaperone"/>
</dbReference>
<sequence>MRSRDFSSWIWGDALSLLQQADRLHRQLLRTGPAQAPCWEPPVDMIETESAVLIYVALPGVAAGDVAVRFDPDGISISGVRPLPALRNARIHGLEIPYGRFQRRIRLPLHALEPEAPTLADGCLTLTLKKLREAP</sequence>
<dbReference type="GeneID" id="93202784"/>
<dbReference type="Gene3D" id="2.60.40.790">
    <property type="match status" value="1"/>
</dbReference>
<evidence type="ECO:0000256" key="1">
    <source>
        <dbReference type="PROSITE-ProRule" id="PRU00285"/>
    </source>
</evidence>
<reference evidence="4 5" key="1">
    <citation type="journal article" date="2012" name="BMC Genomics">
        <title>Comparative genomics of the classical Bordetella subspecies: the evolution and exchange of virulence-associated diversity amongst closely related pathogens.</title>
        <authorList>
            <person name="Park J."/>
            <person name="Zhang Y."/>
            <person name="Buboltz A.M."/>
            <person name="Zhang X."/>
            <person name="Schuster S.C."/>
            <person name="Ahuja U."/>
            <person name="Liu M."/>
            <person name="Miller J.F."/>
            <person name="Sebaihia M."/>
            <person name="Bentley S.D."/>
            <person name="Parkhill J."/>
            <person name="Harvill E.T."/>
        </authorList>
    </citation>
    <scope>NUCLEOTIDE SEQUENCE [LARGE SCALE GENOMIC DNA]</scope>
    <source>
        <strain evidence="4 5">253</strain>
    </source>
</reference>
<dbReference type="SUPFAM" id="SSF49764">
    <property type="entry name" value="HSP20-like chaperones"/>
    <property type="match status" value="1"/>
</dbReference>
<dbReference type="PROSITE" id="PS01031">
    <property type="entry name" value="SHSP"/>
    <property type="match status" value="1"/>
</dbReference>
<dbReference type="Pfam" id="PF00011">
    <property type="entry name" value="HSP20"/>
    <property type="match status" value="1"/>
</dbReference>
<accession>A0A0C6P7N5</accession>
<dbReference type="CDD" id="cd06464">
    <property type="entry name" value="ACD_sHsps-like"/>
    <property type="match status" value="1"/>
</dbReference>
<organism evidence="4 5">
    <name type="scientific">Bordetella bronchiseptica 253</name>
    <dbReference type="NCBI Taxonomy" id="568707"/>
    <lineage>
        <taxon>Bacteria</taxon>
        <taxon>Pseudomonadati</taxon>
        <taxon>Pseudomonadota</taxon>
        <taxon>Betaproteobacteria</taxon>
        <taxon>Burkholderiales</taxon>
        <taxon>Alcaligenaceae</taxon>
        <taxon>Bordetella</taxon>
    </lineage>
</organism>
<proteinExistence type="inferred from homology"/>
<dbReference type="KEGG" id="bbh:BN112_2210"/>
<name>A0A0C6P7N5_BORBO</name>
<evidence type="ECO:0000313" key="5">
    <source>
        <dbReference type="Proteomes" id="UP000007564"/>
    </source>
</evidence>
<evidence type="ECO:0000259" key="3">
    <source>
        <dbReference type="PROSITE" id="PS01031"/>
    </source>
</evidence>
<dbReference type="RefSeq" id="WP_003809153.1">
    <property type="nucleotide sequence ID" value="NC_019382.1"/>
</dbReference>
<feature type="domain" description="SHSP" evidence="3">
    <location>
        <begin position="34"/>
        <end position="135"/>
    </location>
</feature>
<dbReference type="HOGENOM" id="CLU_046737_9_4_4"/>
<dbReference type="EMBL" id="HE965806">
    <property type="protein sequence ID" value="CCJ54127.1"/>
    <property type="molecule type" value="Genomic_DNA"/>
</dbReference>
<protein>
    <submittedName>
        <fullName evidence="4">Heat shock protein</fullName>
    </submittedName>
</protein>
<dbReference type="InterPro" id="IPR002068">
    <property type="entry name" value="A-crystallin/Hsp20_dom"/>
</dbReference>
<comment type="similarity">
    <text evidence="1 2">Belongs to the small heat shock protein (HSP20) family.</text>
</comment>
<dbReference type="AlphaFoldDB" id="A0A0C6P7N5"/>
<evidence type="ECO:0000313" key="4">
    <source>
        <dbReference type="EMBL" id="CCJ54127.1"/>
    </source>
</evidence>
<evidence type="ECO:0000256" key="2">
    <source>
        <dbReference type="RuleBase" id="RU003616"/>
    </source>
</evidence>
<keyword evidence="4" id="KW-0346">Stress response</keyword>